<feature type="transmembrane region" description="Helical" evidence="1">
    <location>
        <begin position="190"/>
        <end position="218"/>
    </location>
</feature>
<comment type="caution">
    <text evidence="2">The sequence shown here is derived from an EMBL/GenBank/DDBJ whole genome shotgun (WGS) entry which is preliminary data.</text>
</comment>
<dbReference type="AlphaFoldDB" id="A0A6A7KCV4"/>
<feature type="transmembrane region" description="Helical" evidence="1">
    <location>
        <begin position="284"/>
        <end position="312"/>
    </location>
</feature>
<dbReference type="RefSeq" id="WP_152806994.1">
    <property type="nucleotide sequence ID" value="NZ_WHNX01000065.1"/>
</dbReference>
<keyword evidence="1" id="KW-0472">Membrane</keyword>
<feature type="transmembrane region" description="Helical" evidence="1">
    <location>
        <begin position="318"/>
        <end position="339"/>
    </location>
</feature>
<feature type="transmembrane region" description="Helical" evidence="1">
    <location>
        <begin position="20"/>
        <end position="39"/>
    </location>
</feature>
<feature type="transmembrane region" description="Helical" evidence="1">
    <location>
        <begin position="439"/>
        <end position="463"/>
    </location>
</feature>
<dbReference type="EMBL" id="WHNX01000065">
    <property type="protein sequence ID" value="MPW27348.1"/>
    <property type="molecule type" value="Genomic_DNA"/>
</dbReference>
<evidence type="ECO:0000256" key="1">
    <source>
        <dbReference type="SAM" id="Phobius"/>
    </source>
</evidence>
<feature type="transmembrane region" description="Helical" evidence="1">
    <location>
        <begin position="77"/>
        <end position="97"/>
    </location>
</feature>
<proteinExistence type="predicted"/>
<protein>
    <submittedName>
        <fullName evidence="2">Uncharacterized protein</fullName>
    </submittedName>
</protein>
<feature type="transmembrane region" description="Helical" evidence="1">
    <location>
        <begin position="45"/>
        <end position="65"/>
    </location>
</feature>
<gene>
    <name evidence="2" type="ORF">GC105_16410</name>
</gene>
<feature type="transmembrane region" description="Helical" evidence="1">
    <location>
        <begin position="389"/>
        <end position="408"/>
    </location>
</feature>
<feature type="transmembrane region" description="Helical" evidence="1">
    <location>
        <begin position="103"/>
        <end position="124"/>
    </location>
</feature>
<evidence type="ECO:0000313" key="3">
    <source>
        <dbReference type="Proteomes" id="UP000440004"/>
    </source>
</evidence>
<organism evidence="2 3">
    <name type="scientific">Alkalibaculum sporogenes</name>
    <dbReference type="NCBI Taxonomy" id="2655001"/>
    <lineage>
        <taxon>Bacteria</taxon>
        <taxon>Bacillati</taxon>
        <taxon>Bacillota</taxon>
        <taxon>Clostridia</taxon>
        <taxon>Eubacteriales</taxon>
        <taxon>Eubacteriaceae</taxon>
        <taxon>Alkalibaculum</taxon>
    </lineage>
</organism>
<accession>A0A6A7KCV4</accession>
<feature type="transmembrane region" description="Helical" evidence="1">
    <location>
        <begin position="230"/>
        <end position="254"/>
    </location>
</feature>
<name>A0A6A7KCV4_9FIRM</name>
<feature type="transmembrane region" description="Helical" evidence="1">
    <location>
        <begin position="351"/>
        <end position="369"/>
    </location>
</feature>
<feature type="transmembrane region" description="Helical" evidence="1">
    <location>
        <begin position="415"/>
        <end position="433"/>
    </location>
</feature>
<evidence type="ECO:0000313" key="2">
    <source>
        <dbReference type="EMBL" id="MPW27348.1"/>
    </source>
</evidence>
<feature type="transmembrane region" description="Helical" evidence="1">
    <location>
        <begin position="136"/>
        <end position="155"/>
    </location>
</feature>
<feature type="transmembrane region" description="Helical" evidence="1">
    <location>
        <begin position="484"/>
        <end position="500"/>
    </location>
</feature>
<keyword evidence="1" id="KW-0812">Transmembrane</keyword>
<keyword evidence="3" id="KW-1185">Reference proteome</keyword>
<keyword evidence="1" id="KW-1133">Transmembrane helix</keyword>
<reference evidence="2 3" key="1">
    <citation type="submission" date="2019-10" db="EMBL/GenBank/DDBJ databases">
        <title>Alkalibaculum tamaniensis sp.nov., a new alkaliphilic acetogen, isolated on methoxylated aromatics from a mud volcano.</title>
        <authorList>
            <person name="Khomyakova M.A."/>
            <person name="Merkel A.Y."/>
            <person name="Bonch-Osmolovskaya E.A."/>
            <person name="Slobodkin A.I."/>
        </authorList>
    </citation>
    <scope>NUCLEOTIDE SEQUENCE [LARGE SCALE GENOMIC DNA]</scope>
    <source>
        <strain evidence="2 3">M08DMB</strain>
    </source>
</reference>
<dbReference type="Proteomes" id="UP000440004">
    <property type="component" value="Unassembled WGS sequence"/>
</dbReference>
<sequence>MSQVAIKKESISIKKESNGLYYVWVVISILLMFGFGRVIPPFAGINEIGVSILGIFAGVLLMTIATDQVFWPALMGMFAMIISGFTDATSLLSLWLGNPIIQQIIWVMALTGVVTESGAVNVLARKMLSIKAIKGRPMVFTVALFFTVMICTVLVSSPTAMILLWYPILDGICDSCGIKKDSNLKRELLLGVYIAAMGAFILPFKGVHLSAIAVAAGILEGYGLTFDSGAYFTVATLIVVLFVLVYCMFIKYVWKTDLTPLQCFDADKLGFTKEDLTMNTRQKILLGSLVFGIVFLMGSFILPADSAIFALYSKVGSTWIWIFIFAFLCIFKVGGKPFVDGVKILQTKTMWQIVALAGCFMILGSAIASDEYGIKDAISNVLTPLVGNSSWVFLVIMCVVIATVFTNFTNGMPVTFTLLSVCIPFAATLELAGKVNASVLSVAIIMSGMCAFMTYGSIVYASLLLGREEITTKFMWTKGVTTNFIYIVVACVSCILFGYIL</sequence>